<name>A0AAE3IPL4_9BACT</name>
<keyword evidence="2" id="KW-0548">Nucleotidyltransferase</keyword>
<protein>
    <submittedName>
        <fullName evidence="2">Phosphatidate cytidylyltransferase</fullName>
    </submittedName>
</protein>
<accession>A0AAE3IPL4</accession>
<dbReference type="RefSeq" id="WP_263036985.1">
    <property type="nucleotide sequence ID" value="NZ_JAOTPL010000003.1"/>
</dbReference>
<dbReference type="PROSITE" id="PS51257">
    <property type="entry name" value="PROKAR_LIPOPROTEIN"/>
    <property type="match status" value="1"/>
</dbReference>
<reference evidence="2" key="1">
    <citation type="submission" date="2022-10" db="EMBL/GenBank/DDBJ databases">
        <authorList>
            <person name="Kim H.S."/>
            <person name="Kim J.-S."/>
            <person name="Suh M.K."/>
            <person name="Eom M.K."/>
            <person name="Lee J.-S."/>
        </authorList>
    </citation>
    <scope>NUCLEOTIDE SEQUENCE</scope>
    <source>
        <strain evidence="2">LIP-5</strain>
    </source>
</reference>
<keyword evidence="1" id="KW-0472">Membrane</keyword>
<evidence type="ECO:0000256" key="1">
    <source>
        <dbReference type="SAM" id="Phobius"/>
    </source>
</evidence>
<dbReference type="EMBL" id="JAOTPL010000003">
    <property type="protein sequence ID" value="MCU7693497.1"/>
    <property type="molecule type" value="Genomic_DNA"/>
</dbReference>
<dbReference type="AlphaFoldDB" id="A0AAE3IPL4"/>
<keyword evidence="2" id="KW-0808">Transferase</keyword>
<sequence length="54" mass="6074">MSRKISFMLLAAMAFVLTSCEAIGTIFKAGMYWGFIVVALVIGLIIWLFTRSRK</sequence>
<feature type="transmembrane region" description="Helical" evidence="1">
    <location>
        <begin position="32"/>
        <end position="50"/>
    </location>
</feature>
<dbReference type="Proteomes" id="UP001209317">
    <property type="component" value="Unassembled WGS sequence"/>
</dbReference>
<organism evidence="2 3">
    <name type="scientific">Haoranjiania flava</name>
    <dbReference type="NCBI Taxonomy" id="1856322"/>
    <lineage>
        <taxon>Bacteria</taxon>
        <taxon>Pseudomonadati</taxon>
        <taxon>Bacteroidota</taxon>
        <taxon>Chitinophagia</taxon>
        <taxon>Chitinophagales</taxon>
        <taxon>Chitinophagaceae</taxon>
        <taxon>Haoranjiania</taxon>
    </lineage>
</organism>
<dbReference type="GO" id="GO:0016779">
    <property type="term" value="F:nucleotidyltransferase activity"/>
    <property type="evidence" value="ECO:0007669"/>
    <property type="project" value="UniProtKB-KW"/>
</dbReference>
<evidence type="ECO:0000313" key="2">
    <source>
        <dbReference type="EMBL" id="MCU7693497.1"/>
    </source>
</evidence>
<keyword evidence="3" id="KW-1185">Reference proteome</keyword>
<keyword evidence="1" id="KW-1133">Transmembrane helix</keyword>
<proteinExistence type="predicted"/>
<comment type="caution">
    <text evidence="2">The sequence shown here is derived from an EMBL/GenBank/DDBJ whole genome shotgun (WGS) entry which is preliminary data.</text>
</comment>
<gene>
    <name evidence="2" type="ORF">OD355_03090</name>
</gene>
<evidence type="ECO:0000313" key="3">
    <source>
        <dbReference type="Proteomes" id="UP001209317"/>
    </source>
</evidence>
<keyword evidence="1" id="KW-0812">Transmembrane</keyword>